<dbReference type="InterPro" id="IPR000760">
    <property type="entry name" value="Inositol_monophosphatase-like"/>
</dbReference>
<evidence type="ECO:0000256" key="4">
    <source>
        <dbReference type="PIRSR" id="PIRSR600760-2"/>
    </source>
</evidence>
<organism evidence="5 6">
    <name type="scientific">Enteractinococcus helveticum</name>
    <dbReference type="NCBI Taxonomy" id="1837282"/>
    <lineage>
        <taxon>Bacteria</taxon>
        <taxon>Bacillati</taxon>
        <taxon>Actinomycetota</taxon>
        <taxon>Actinomycetes</taxon>
        <taxon>Micrococcales</taxon>
        <taxon>Micrococcaceae</taxon>
    </lineage>
</organism>
<dbReference type="RefSeq" id="WP_235604954.1">
    <property type="nucleotide sequence ID" value="NZ_LXEY01000020.1"/>
</dbReference>
<dbReference type="Pfam" id="PF00459">
    <property type="entry name" value="Inositol_P"/>
    <property type="match status" value="1"/>
</dbReference>
<dbReference type="SUPFAM" id="SSF56655">
    <property type="entry name" value="Carbohydrate phosphatase"/>
    <property type="match status" value="1"/>
</dbReference>
<keyword evidence="1 4" id="KW-0479">Metal-binding</keyword>
<evidence type="ECO:0008006" key="7">
    <source>
        <dbReference type="Google" id="ProtNLM"/>
    </source>
</evidence>
<protein>
    <recommendedName>
        <fullName evidence="7">Inositol-phosphate phosphatase</fullName>
    </recommendedName>
</protein>
<dbReference type="PROSITE" id="PS00629">
    <property type="entry name" value="IMP_1"/>
    <property type="match status" value="1"/>
</dbReference>
<keyword evidence="2" id="KW-0378">Hydrolase</keyword>
<dbReference type="PRINTS" id="PR00377">
    <property type="entry name" value="IMPHPHTASES"/>
</dbReference>
<evidence type="ECO:0000256" key="2">
    <source>
        <dbReference type="ARBA" id="ARBA00022801"/>
    </source>
</evidence>
<feature type="binding site" evidence="4">
    <location>
        <position position="212"/>
    </location>
    <ligand>
        <name>Mg(2+)</name>
        <dbReference type="ChEBI" id="CHEBI:18420"/>
        <label>1</label>
        <note>catalytic</note>
    </ligand>
</feature>
<evidence type="ECO:0000256" key="1">
    <source>
        <dbReference type="ARBA" id="ARBA00022723"/>
    </source>
</evidence>
<dbReference type="GO" id="GO:0006020">
    <property type="term" value="P:inositol metabolic process"/>
    <property type="evidence" value="ECO:0007669"/>
    <property type="project" value="TreeGrafter"/>
</dbReference>
<accession>A0A1B7LY05</accession>
<feature type="binding site" evidence="4">
    <location>
        <position position="83"/>
    </location>
    <ligand>
        <name>Mg(2+)</name>
        <dbReference type="ChEBI" id="CHEBI:18420"/>
        <label>1</label>
        <note>catalytic</note>
    </ligand>
</feature>
<dbReference type="InterPro" id="IPR020583">
    <property type="entry name" value="Inositol_monoP_metal-BS"/>
</dbReference>
<dbReference type="EMBL" id="LXEY01000020">
    <property type="protein sequence ID" value="OAV60162.1"/>
    <property type="molecule type" value="Genomic_DNA"/>
</dbReference>
<reference evidence="5 6" key="1">
    <citation type="submission" date="2016-04" db="EMBL/GenBank/DDBJ databases">
        <title>First whole genome shotgun sequence of the bacterium Enteractinococcus sp. strain UASWS1574.</title>
        <authorList>
            <person name="Crovadore J."/>
            <person name="Chablais R."/>
            <person name="Lefort F."/>
        </authorList>
    </citation>
    <scope>NUCLEOTIDE SEQUENCE [LARGE SCALE GENOMIC DNA]</scope>
    <source>
        <strain evidence="5 6">UASWS1574</strain>
    </source>
</reference>
<dbReference type="GO" id="GO:0008934">
    <property type="term" value="F:inositol monophosphate 1-phosphatase activity"/>
    <property type="evidence" value="ECO:0007669"/>
    <property type="project" value="TreeGrafter"/>
</dbReference>
<comment type="caution">
    <text evidence="5">The sequence shown here is derived from an EMBL/GenBank/DDBJ whole genome shotgun (WGS) entry which is preliminary data.</text>
</comment>
<keyword evidence="3 4" id="KW-0460">Magnesium</keyword>
<sequence>MTTLRQTALHATRPAAAELAAAFTSGTVAANAKTNRHDLVSDWDHRVEEHLKSRLARDGAVFWGEETGREPVTAPGQLEWIIDPIDGTSNFVHGYPFFAISIAAVIDQQVVAGVVVDPVSGDEYSADRTGAYLNEAPLQCRPAPAHVSQYNLVTSFPAAEILQRAPQAPELFGELVTRFATVRRLVSGALEMCFAARGIADLVLGVDTKPWDVAAASYILQQAGGTYLTGTSGPAHLAAHYVAVAPGRSAEAITDIFDQIRQM</sequence>
<evidence type="ECO:0000313" key="5">
    <source>
        <dbReference type="EMBL" id="OAV60162.1"/>
    </source>
</evidence>
<comment type="cofactor">
    <cofactor evidence="4">
        <name>Mg(2+)</name>
        <dbReference type="ChEBI" id="CHEBI:18420"/>
    </cofactor>
</comment>
<name>A0A1B7LY05_9MICC</name>
<dbReference type="GO" id="GO:0046872">
    <property type="term" value="F:metal ion binding"/>
    <property type="evidence" value="ECO:0007669"/>
    <property type="project" value="UniProtKB-KW"/>
</dbReference>
<evidence type="ECO:0000313" key="6">
    <source>
        <dbReference type="Proteomes" id="UP000078292"/>
    </source>
</evidence>
<feature type="binding site" evidence="4">
    <location>
        <position position="65"/>
    </location>
    <ligand>
        <name>Mg(2+)</name>
        <dbReference type="ChEBI" id="CHEBI:18420"/>
        <label>1</label>
        <note>catalytic</note>
    </ligand>
</feature>
<dbReference type="Gene3D" id="3.30.540.10">
    <property type="entry name" value="Fructose-1,6-Bisphosphatase, subunit A, domain 1"/>
    <property type="match status" value="1"/>
</dbReference>
<dbReference type="PANTHER" id="PTHR20854">
    <property type="entry name" value="INOSITOL MONOPHOSPHATASE"/>
    <property type="match status" value="1"/>
</dbReference>
<dbReference type="PANTHER" id="PTHR20854:SF4">
    <property type="entry name" value="INOSITOL-1-MONOPHOSPHATASE-RELATED"/>
    <property type="match status" value="1"/>
</dbReference>
<evidence type="ECO:0000256" key="3">
    <source>
        <dbReference type="ARBA" id="ARBA00022842"/>
    </source>
</evidence>
<proteinExistence type="predicted"/>
<dbReference type="AlphaFoldDB" id="A0A1B7LY05"/>
<gene>
    <name evidence="5" type="ORF">A6F49_12250</name>
</gene>
<dbReference type="GO" id="GO:0007165">
    <property type="term" value="P:signal transduction"/>
    <property type="evidence" value="ECO:0007669"/>
    <property type="project" value="TreeGrafter"/>
</dbReference>
<feature type="binding site" evidence="4">
    <location>
        <position position="86"/>
    </location>
    <ligand>
        <name>Mg(2+)</name>
        <dbReference type="ChEBI" id="CHEBI:18420"/>
        <label>1</label>
        <note>catalytic</note>
    </ligand>
</feature>
<dbReference type="Gene3D" id="3.40.190.80">
    <property type="match status" value="1"/>
</dbReference>
<dbReference type="Proteomes" id="UP000078292">
    <property type="component" value="Unassembled WGS sequence"/>
</dbReference>
<dbReference type="STRING" id="1837282.A6F49_12250"/>
<keyword evidence="6" id="KW-1185">Reference proteome</keyword>
<feature type="binding site" evidence="4">
    <location>
        <position position="85"/>
    </location>
    <ligand>
        <name>Mg(2+)</name>
        <dbReference type="ChEBI" id="CHEBI:18420"/>
        <label>1</label>
        <note>catalytic</note>
    </ligand>
</feature>